<dbReference type="InterPro" id="IPR036397">
    <property type="entry name" value="RNaseH_sf"/>
</dbReference>
<organism evidence="2 3">
    <name type="scientific">Dryococelus australis</name>
    <dbReference type="NCBI Taxonomy" id="614101"/>
    <lineage>
        <taxon>Eukaryota</taxon>
        <taxon>Metazoa</taxon>
        <taxon>Ecdysozoa</taxon>
        <taxon>Arthropoda</taxon>
        <taxon>Hexapoda</taxon>
        <taxon>Insecta</taxon>
        <taxon>Pterygota</taxon>
        <taxon>Neoptera</taxon>
        <taxon>Polyneoptera</taxon>
        <taxon>Phasmatodea</taxon>
        <taxon>Verophasmatodea</taxon>
        <taxon>Anareolatae</taxon>
        <taxon>Phasmatidae</taxon>
        <taxon>Eurycanthinae</taxon>
        <taxon>Dryococelus</taxon>
    </lineage>
</organism>
<evidence type="ECO:0000313" key="2">
    <source>
        <dbReference type="EMBL" id="KAJ8875619.1"/>
    </source>
</evidence>
<dbReference type="Proteomes" id="UP001159363">
    <property type="component" value="Chromosome 8"/>
</dbReference>
<dbReference type="Gene3D" id="3.30.420.10">
    <property type="entry name" value="Ribonuclease H-like superfamily/Ribonuclease H"/>
    <property type="match status" value="1"/>
</dbReference>
<accession>A0ABQ9GUG4</accession>
<proteinExistence type="predicted"/>
<dbReference type="EMBL" id="JARBHB010000009">
    <property type="protein sequence ID" value="KAJ8875619.1"/>
    <property type="molecule type" value="Genomic_DNA"/>
</dbReference>
<name>A0ABQ9GUG4_9NEOP</name>
<dbReference type="InterPro" id="IPR001584">
    <property type="entry name" value="Integrase_cat-core"/>
</dbReference>
<sequence>MDIFTKYTKLYAVVNATAQVLLGKMKSFIEVVGKPEAVLSDKGIQFNSNVWQQGMLKLRIVPTTAYNKTPKSFGKDHLTVLAKQ</sequence>
<dbReference type="SUPFAM" id="SSF53098">
    <property type="entry name" value="Ribonuclease H-like"/>
    <property type="match status" value="1"/>
</dbReference>
<dbReference type="PROSITE" id="PS50994">
    <property type="entry name" value="INTEGRASE"/>
    <property type="match status" value="1"/>
</dbReference>
<feature type="domain" description="Integrase catalytic" evidence="1">
    <location>
        <begin position="1"/>
        <end position="84"/>
    </location>
</feature>
<evidence type="ECO:0000313" key="3">
    <source>
        <dbReference type="Proteomes" id="UP001159363"/>
    </source>
</evidence>
<evidence type="ECO:0000259" key="1">
    <source>
        <dbReference type="PROSITE" id="PS50994"/>
    </source>
</evidence>
<dbReference type="InterPro" id="IPR012337">
    <property type="entry name" value="RNaseH-like_sf"/>
</dbReference>
<protein>
    <recommendedName>
        <fullName evidence="1">Integrase catalytic domain-containing protein</fullName>
    </recommendedName>
</protein>
<gene>
    <name evidence="2" type="ORF">PR048_023515</name>
</gene>
<comment type="caution">
    <text evidence="2">The sequence shown here is derived from an EMBL/GenBank/DDBJ whole genome shotgun (WGS) entry which is preliminary data.</text>
</comment>
<keyword evidence="3" id="KW-1185">Reference proteome</keyword>
<reference evidence="2 3" key="1">
    <citation type="submission" date="2023-02" db="EMBL/GenBank/DDBJ databases">
        <title>LHISI_Scaffold_Assembly.</title>
        <authorList>
            <person name="Stuart O.P."/>
            <person name="Cleave R."/>
            <person name="Magrath M.J.L."/>
            <person name="Mikheyev A.S."/>
        </authorList>
    </citation>
    <scope>NUCLEOTIDE SEQUENCE [LARGE SCALE GENOMIC DNA]</scope>
    <source>
        <strain evidence="2">Daus_M_001</strain>
        <tissue evidence="2">Leg muscle</tissue>
    </source>
</reference>